<dbReference type="Pfam" id="PF08127">
    <property type="entry name" value="Propeptide_C1"/>
    <property type="match status" value="1"/>
</dbReference>
<comment type="caution">
    <text evidence="10">The sequence shown here is derived from an EMBL/GenBank/DDBJ whole genome shotgun (WGS) entry which is preliminary data.</text>
</comment>
<dbReference type="EMBL" id="JALNTZ010000007">
    <property type="protein sequence ID" value="KAJ3645120.1"/>
    <property type="molecule type" value="Genomic_DNA"/>
</dbReference>
<feature type="signal peptide" evidence="8">
    <location>
        <begin position="1"/>
        <end position="19"/>
    </location>
</feature>
<evidence type="ECO:0000256" key="5">
    <source>
        <dbReference type="ARBA" id="ARBA00022807"/>
    </source>
</evidence>
<dbReference type="PRINTS" id="PR00705">
    <property type="entry name" value="PAPAIN"/>
</dbReference>
<evidence type="ECO:0000256" key="3">
    <source>
        <dbReference type="ARBA" id="ARBA00022729"/>
    </source>
</evidence>
<dbReference type="GO" id="GO:0006508">
    <property type="term" value="P:proteolysis"/>
    <property type="evidence" value="ECO:0007669"/>
    <property type="project" value="UniProtKB-KW"/>
</dbReference>
<evidence type="ECO:0000256" key="6">
    <source>
        <dbReference type="ARBA" id="ARBA00023145"/>
    </source>
</evidence>
<dbReference type="PROSITE" id="PS00139">
    <property type="entry name" value="THIOL_PROTEASE_CYS"/>
    <property type="match status" value="1"/>
</dbReference>
<dbReference type="PANTHER" id="PTHR12411">
    <property type="entry name" value="CYSTEINE PROTEASE FAMILY C1-RELATED"/>
    <property type="match status" value="1"/>
</dbReference>
<feature type="domain" description="Peptidase C1A papain C-terminal" evidence="9">
    <location>
        <begin position="81"/>
        <end position="320"/>
    </location>
</feature>
<keyword evidence="7" id="KW-1015">Disulfide bond</keyword>
<dbReference type="InterPro" id="IPR038765">
    <property type="entry name" value="Papain-like_cys_pep_sf"/>
</dbReference>
<evidence type="ECO:0000259" key="9">
    <source>
        <dbReference type="SMART" id="SM00645"/>
    </source>
</evidence>
<evidence type="ECO:0000256" key="8">
    <source>
        <dbReference type="SAM" id="SignalP"/>
    </source>
</evidence>
<evidence type="ECO:0000256" key="2">
    <source>
        <dbReference type="ARBA" id="ARBA00022670"/>
    </source>
</evidence>
<dbReference type="Proteomes" id="UP001168821">
    <property type="component" value="Unassembled WGS sequence"/>
</dbReference>
<dbReference type="FunFam" id="3.90.70.10:FF:000031">
    <property type="entry name" value="Cathepsin B"/>
    <property type="match status" value="1"/>
</dbReference>
<gene>
    <name evidence="10" type="ORF">Zmor_022807</name>
</gene>
<reference evidence="10" key="1">
    <citation type="journal article" date="2023" name="G3 (Bethesda)">
        <title>Whole genome assemblies of Zophobas morio and Tenebrio molitor.</title>
        <authorList>
            <person name="Kaur S."/>
            <person name="Stinson S.A."/>
            <person name="diCenzo G.C."/>
        </authorList>
    </citation>
    <scope>NUCLEOTIDE SEQUENCE</scope>
    <source>
        <strain evidence="10">QUZm001</strain>
    </source>
</reference>
<accession>A0AA38HWP8</accession>
<dbReference type="Pfam" id="PF00112">
    <property type="entry name" value="Peptidase_C1"/>
    <property type="match status" value="1"/>
</dbReference>
<dbReference type="Gene3D" id="3.90.70.10">
    <property type="entry name" value="Cysteine proteinases"/>
    <property type="match status" value="1"/>
</dbReference>
<evidence type="ECO:0000256" key="1">
    <source>
        <dbReference type="ARBA" id="ARBA00008455"/>
    </source>
</evidence>
<dbReference type="CDD" id="cd02620">
    <property type="entry name" value="Peptidase_C1A_CathepsinB"/>
    <property type="match status" value="1"/>
</dbReference>
<dbReference type="AlphaFoldDB" id="A0AA38HWP8"/>
<proteinExistence type="inferred from homology"/>
<name>A0AA38HWP8_9CUCU</name>
<dbReference type="InterPro" id="IPR000169">
    <property type="entry name" value="Pept_cys_AS"/>
</dbReference>
<dbReference type="SMART" id="SM00645">
    <property type="entry name" value="Pept_C1"/>
    <property type="match status" value="1"/>
</dbReference>
<dbReference type="InterPro" id="IPR012599">
    <property type="entry name" value="Propeptide_C1A"/>
</dbReference>
<dbReference type="InterPro" id="IPR013128">
    <property type="entry name" value="Peptidase_C1A"/>
</dbReference>
<sequence>MTFIPKIVLFFALSSLCLAKVDILSDDFISSINAKQSTWIAGRNFPEDTPPEKLKRLAGSIRPSGDEKIPLKVHKVVPEAIPETFDGRTYWSQCESLKNIRDQGNCGSCWAFGGVEAITDRICIASNGAVKFKASPEDVLTCCGEAMCGSCDGGTISGTWQYWVESGLVSGGDYNSNEGCQPYQADPFKDNVTPACSKTCLNSNYGTSYSADKHYGKSHYRVSNDVQQIQTEIMQGGPVEVHMMVYEDFYSYKSGVYRHTSGDESGGHAVKIIGWGTENGTPYWLIANSWGSSWADLDGFFKIVRGENHCDVETFIYAGEPKL</sequence>
<feature type="chain" id="PRO_5041256180" description="Peptidase C1A papain C-terminal domain-containing protein" evidence="8">
    <location>
        <begin position="20"/>
        <end position="323"/>
    </location>
</feature>
<evidence type="ECO:0000313" key="10">
    <source>
        <dbReference type="EMBL" id="KAJ3645120.1"/>
    </source>
</evidence>
<keyword evidence="11" id="KW-1185">Reference proteome</keyword>
<keyword evidence="4" id="KW-0378">Hydrolase</keyword>
<evidence type="ECO:0000313" key="11">
    <source>
        <dbReference type="Proteomes" id="UP001168821"/>
    </source>
</evidence>
<dbReference type="InterPro" id="IPR000668">
    <property type="entry name" value="Peptidase_C1A_C"/>
</dbReference>
<keyword evidence="5" id="KW-0788">Thiol protease</keyword>
<evidence type="ECO:0000256" key="7">
    <source>
        <dbReference type="ARBA" id="ARBA00023157"/>
    </source>
</evidence>
<dbReference type="PROSITE" id="PS00639">
    <property type="entry name" value="THIOL_PROTEASE_HIS"/>
    <property type="match status" value="1"/>
</dbReference>
<dbReference type="SUPFAM" id="SSF54001">
    <property type="entry name" value="Cysteine proteinases"/>
    <property type="match status" value="1"/>
</dbReference>
<organism evidence="10 11">
    <name type="scientific">Zophobas morio</name>
    <dbReference type="NCBI Taxonomy" id="2755281"/>
    <lineage>
        <taxon>Eukaryota</taxon>
        <taxon>Metazoa</taxon>
        <taxon>Ecdysozoa</taxon>
        <taxon>Arthropoda</taxon>
        <taxon>Hexapoda</taxon>
        <taxon>Insecta</taxon>
        <taxon>Pterygota</taxon>
        <taxon>Neoptera</taxon>
        <taxon>Endopterygota</taxon>
        <taxon>Coleoptera</taxon>
        <taxon>Polyphaga</taxon>
        <taxon>Cucujiformia</taxon>
        <taxon>Tenebrionidae</taxon>
        <taxon>Zophobas</taxon>
    </lineage>
</organism>
<protein>
    <recommendedName>
        <fullName evidence="9">Peptidase C1A papain C-terminal domain-containing protein</fullName>
    </recommendedName>
</protein>
<keyword evidence="6" id="KW-0865">Zymogen</keyword>
<keyword evidence="2" id="KW-0645">Protease</keyword>
<evidence type="ECO:0000256" key="4">
    <source>
        <dbReference type="ARBA" id="ARBA00022801"/>
    </source>
</evidence>
<dbReference type="InterPro" id="IPR025660">
    <property type="entry name" value="Pept_his_AS"/>
</dbReference>
<dbReference type="GO" id="GO:0004197">
    <property type="term" value="F:cysteine-type endopeptidase activity"/>
    <property type="evidence" value="ECO:0007669"/>
    <property type="project" value="InterPro"/>
</dbReference>
<keyword evidence="3 8" id="KW-0732">Signal</keyword>
<comment type="similarity">
    <text evidence="1">Belongs to the peptidase C1 family.</text>
</comment>